<dbReference type="Proteomes" id="UP000299102">
    <property type="component" value="Unassembled WGS sequence"/>
</dbReference>
<dbReference type="AlphaFoldDB" id="A0A4C2A390"/>
<reference evidence="1 2" key="1">
    <citation type="journal article" date="2019" name="Commun. Biol.">
        <title>The bagworm genome reveals a unique fibroin gene that provides high tensile strength.</title>
        <authorList>
            <person name="Kono N."/>
            <person name="Nakamura H."/>
            <person name="Ohtoshi R."/>
            <person name="Tomita M."/>
            <person name="Numata K."/>
            <person name="Arakawa K."/>
        </authorList>
    </citation>
    <scope>NUCLEOTIDE SEQUENCE [LARGE SCALE GENOMIC DNA]</scope>
</reference>
<comment type="caution">
    <text evidence="1">The sequence shown here is derived from an EMBL/GenBank/DDBJ whole genome shotgun (WGS) entry which is preliminary data.</text>
</comment>
<evidence type="ECO:0000313" key="1">
    <source>
        <dbReference type="EMBL" id="GBP93649.1"/>
    </source>
</evidence>
<organism evidence="1 2">
    <name type="scientific">Eumeta variegata</name>
    <name type="common">Bagworm moth</name>
    <name type="synonym">Eumeta japonica</name>
    <dbReference type="NCBI Taxonomy" id="151549"/>
    <lineage>
        <taxon>Eukaryota</taxon>
        <taxon>Metazoa</taxon>
        <taxon>Ecdysozoa</taxon>
        <taxon>Arthropoda</taxon>
        <taxon>Hexapoda</taxon>
        <taxon>Insecta</taxon>
        <taxon>Pterygota</taxon>
        <taxon>Neoptera</taxon>
        <taxon>Endopterygota</taxon>
        <taxon>Lepidoptera</taxon>
        <taxon>Glossata</taxon>
        <taxon>Ditrysia</taxon>
        <taxon>Tineoidea</taxon>
        <taxon>Psychidae</taxon>
        <taxon>Oiketicinae</taxon>
        <taxon>Eumeta</taxon>
    </lineage>
</organism>
<accession>A0A4C2A390</accession>
<dbReference type="EMBL" id="BGZK01002402">
    <property type="protein sequence ID" value="GBP93649.1"/>
    <property type="molecule type" value="Genomic_DNA"/>
</dbReference>
<keyword evidence="2" id="KW-1185">Reference proteome</keyword>
<gene>
    <name evidence="1" type="ORF">EVAR_66718_1</name>
</gene>
<evidence type="ECO:0000313" key="2">
    <source>
        <dbReference type="Proteomes" id="UP000299102"/>
    </source>
</evidence>
<sequence length="173" mass="19369">MAAEPYNEHGPNMPLIIFVLVKRTSFSTYESRLCDPKKYPVHKFPGHRQETAVVIISGRFGPPPAAGARVRRARAKVEIALHSNISHWRKSRMNGFAPSLSLVGKRRSWVDSNDLPGYRHQSTTYHATSDRGRRSAHIDHFVPASKANHQCLTSLKGMKVLPRFGGGDPEFLS</sequence>
<proteinExistence type="predicted"/>
<protein>
    <submittedName>
        <fullName evidence="1">Uncharacterized protein</fullName>
    </submittedName>
</protein>
<name>A0A4C2A390_EUMVA</name>